<dbReference type="PANTHER" id="PTHR39157">
    <property type="entry name" value="INTEGRAL MEMBRANE PROTEIN-RELATED"/>
    <property type="match status" value="1"/>
</dbReference>
<sequence length="517" mass="52370">MVKVPCDPAQIIVNHASFRVEFAAPSPPAGSGPRLEGAPMGSIAIRRSPAAARTRRPVVWTGQAAPGDAGAGGLLQAVRQAGEQGGVATQLLPRVTDTATLPKLPSVVGPRGPEPGEGGRLTRDPREAFDSFGPDPDDPHPPSGHADGPGRRPGGKADARQGYYPGRNMSLGIVLLPLRLLLGFITITAGFAKLTDPVYFDGGERGSMVTWLSALEPWALAGPLHDWALAHPVGAGLTVAFVQIIVGVLTIAGLWQRFAAVIGALLSLALLVTVSWGSGPAYDAPDIILLAAWSPMIIAGAPVYSLDARLSGEAWRTLGPRVAVNDLRRRVLRRGGLLAMLLLGTTLLIGSLLGSAVRSAELNPVTRPGELPRNSQQGITLPGEEADEEGAPEENATEAPAAGGAPGEETAPGEQPAGGAESPQEEAAEDTAGPATEQTVPDSGSNPGATPEEQPAPPAQQPAPGQEAPAPPPPADDSTGGGGGGTGGEEQAPPEDPGAPDEGGGGSSLGRIGGLLG</sequence>
<evidence type="ECO:0000256" key="2">
    <source>
        <dbReference type="ARBA" id="ARBA00022692"/>
    </source>
</evidence>
<comment type="caution">
    <text evidence="7">The sequence shown here is derived from an EMBL/GenBank/DDBJ whole genome shotgun (WGS) entry which is preliminary data.</text>
</comment>
<evidence type="ECO:0000256" key="3">
    <source>
        <dbReference type="ARBA" id="ARBA00022989"/>
    </source>
</evidence>
<feature type="transmembrane region" description="Helical" evidence="6">
    <location>
        <begin position="229"/>
        <end position="251"/>
    </location>
</feature>
<dbReference type="RefSeq" id="WP_167969012.1">
    <property type="nucleotide sequence ID" value="NZ_BHZG01000067.1"/>
</dbReference>
<name>A0A7X6D061_9ACTN</name>
<dbReference type="Proteomes" id="UP000578686">
    <property type="component" value="Unassembled WGS sequence"/>
</dbReference>
<feature type="transmembrane region" description="Helical" evidence="6">
    <location>
        <begin position="170"/>
        <end position="192"/>
    </location>
</feature>
<dbReference type="PANTHER" id="PTHR39157:SF1">
    <property type="entry name" value="DOXX FAMILY PROTEIN"/>
    <property type="match status" value="1"/>
</dbReference>
<organism evidence="7 8">
    <name type="scientific">Streptomyces lonarensis</name>
    <dbReference type="NCBI Taxonomy" id="700599"/>
    <lineage>
        <taxon>Bacteria</taxon>
        <taxon>Bacillati</taxon>
        <taxon>Actinomycetota</taxon>
        <taxon>Actinomycetes</taxon>
        <taxon>Kitasatosporales</taxon>
        <taxon>Streptomycetaceae</taxon>
        <taxon>Streptomyces</taxon>
    </lineage>
</organism>
<feature type="compositionally biased region" description="Gly residues" evidence="5">
    <location>
        <begin position="479"/>
        <end position="488"/>
    </location>
</feature>
<reference evidence="7 8" key="1">
    <citation type="submission" date="2020-03" db="EMBL/GenBank/DDBJ databases">
        <title>Draft genome of Streptomyces sp. ventii, isolated from the Axial Seamount in the Pacific Ocean, and resequencing of the two type strains Streptomyces lonarensis strain NCL 716 and Streptomyces bohaiensis strain 11A07.</title>
        <authorList>
            <person name="Loughran R.M."/>
            <person name="Pfannmuller K.M."/>
            <person name="Wasson B.J."/>
            <person name="Deadmond M.C."/>
            <person name="Paddock B.E."/>
            <person name="Koyack M.J."/>
            <person name="Gallegos D.A."/>
            <person name="Mitchell E.A."/>
            <person name="Ushijima B."/>
            <person name="Saw J.H."/>
            <person name="Mcphail K.L."/>
            <person name="Videau P."/>
        </authorList>
    </citation>
    <scope>NUCLEOTIDE SEQUENCE [LARGE SCALE GENOMIC DNA]</scope>
    <source>
        <strain evidence="7 8">NCL716</strain>
    </source>
</reference>
<feature type="compositionally biased region" description="Polar residues" evidence="5">
    <location>
        <begin position="436"/>
        <end position="446"/>
    </location>
</feature>
<feature type="compositionally biased region" description="Acidic residues" evidence="5">
    <location>
        <begin position="384"/>
        <end position="396"/>
    </location>
</feature>
<feature type="transmembrane region" description="Helical" evidence="6">
    <location>
        <begin position="337"/>
        <end position="357"/>
    </location>
</feature>
<dbReference type="InterPro" id="IPR032808">
    <property type="entry name" value="DoxX"/>
</dbReference>
<feature type="transmembrane region" description="Helical" evidence="6">
    <location>
        <begin position="288"/>
        <end position="306"/>
    </location>
</feature>
<feature type="compositionally biased region" description="Low complexity" evidence="5">
    <location>
        <begin position="397"/>
        <end position="421"/>
    </location>
</feature>
<comment type="subcellular location">
    <subcellularLocation>
        <location evidence="1">Membrane</location>
        <topology evidence="1">Multi-pass membrane protein</topology>
    </subcellularLocation>
</comment>
<protein>
    <submittedName>
        <fullName evidence="7">DoxX family protein</fullName>
    </submittedName>
</protein>
<evidence type="ECO:0000256" key="1">
    <source>
        <dbReference type="ARBA" id="ARBA00004141"/>
    </source>
</evidence>
<feature type="region of interest" description="Disordered" evidence="5">
    <location>
        <begin position="364"/>
        <end position="517"/>
    </location>
</feature>
<feature type="transmembrane region" description="Helical" evidence="6">
    <location>
        <begin position="258"/>
        <end position="276"/>
    </location>
</feature>
<feature type="compositionally biased region" description="Gly residues" evidence="5">
    <location>
        <begin position="501"/>
        <end position="517"/>
    </location>
</feature>
<evidence type="ECO:0000256" key="4">
    <source>
        <dbReference type="ARBA" id="ARBA00023136"/>
    </source>
</evidence>
<dbReference type="EMBL" id="JAAVJD010000048">
    <property type="protein sequence ID" value="NJQ05735.1"/>
    <property type="molecule type" value="Genomic_DNA"/>
</dbReference>
<keyword evidence="2 6" id="KW-0812">Transmembrane</keyword>
<evidence type="ECO:0000256" key="6">
    <source>
        <dbReference type="SAM" id="Phobius"/>
    </source>
</evidence>
<dbReference type="GO" id="GO:0016020">
    <property type="term" value="C:membrane"/>
    <property type="evidence" value="ECO:0007669"/>
    <property type="project" value="UniProtKB-SubCell"/>
</dbReference>
<evidence type="ECO:0000313" key="8">
    <source>
        <dbReference type="Proteomes" id="UP000578686"/>
    </source>
</evidence>
<keyword evidence="8" id="KW-1185">Reference proteome</keyword>
<dbReference type="Pfam" id="PF07681">
    <property type="entry name" value="DoxX"/>
    <property type="match status" value="1"/>
</dbReference>
<proteinExistence type="predicted"/>
<keyword evidence="4 6" id="KW-0472">Membrane</keyword>
<gene>
    <name evidence="7" type="ORF">HCN56_09140</name>
</gene>
<evidence type="ECO:0000313" key="7">
    <source>
        <dbReference type="EMBL" id="NJQ05735.1"/>
    </source>
</evidence>
<dbReference type="AlphaFoldDB" id="A0A7X6D061"/>
<feature type="compositionally biased region" description="Basic and acidic residues" evidence="5">
    <location>
        <begin position="120"/>
        <end position="129"/>
    </location>
</feature>
<accession>A0A7X6D061</accession>
<keyword evidence="3 6" id="KW-1133">Transmembrane helix</keyword>
<feature type="region of interest" description="Disordered" evidence="5">
    <location>
        <begin position="89"/>
        <end position="161"/>
    </location>
</feature>
<evidence type="ECO:0000256" key="5">
    <source>
        <dbReference type="SAM" id="MobiDB-lite"/>
    </source>
</evidence>